<organism evidence="8">
    <name type="scientific">Sphingomonas sp. JE1</name>
    <dbReference type="NCBI Taxonomy" id="1628059"/>
    <lineage>
        <taxon>Bacteria</taxon>
        <taxon>Pseudomonadati</taxon>
        <taxon>Pseudomonadota</taxon>
        <taxon>Alphaproteobacteria</taxon>
        <taxon>Sphingomonadales</taxon>
        <taxon>Sphingomonadaceae</taxon>
        <taxon>Sphingomonas</taxon>
    </lineage>
</organism>
<evidence type="ECO:0000256" key="6">
    <source>
        <dbReference type="ARBA" id="ARBA00023136"/>
    </source>
</evidence>
<feature type="transmembrane region" description="Helical" evidence="7">
    <location>
        <begin position="81"/>
        <end position="105"/>
    </location>
</feature>
<dbReference type="Gene3D" id="1.20.1250.20">
    <property type="entry name" value="MFS general substrate transporter like domains"/>
    <property type="match status" value="1"/>
</dbReference>
<evidence type="ECO:0000256" key="2">
    <source>
        <dbReference type="ARBA" id="ARBA00022448"/>
    </source>
</evidence>
<evidence type="ECO:0000256" key="1">
    <source>
        <dbReference type="ARBA" id="ARBA00004651"/>
    </source>
</evidence>
<sequence length="270" mass="28088">MVEETAPKPARLDISSALTATFGCVALVYGFIGAAEHGWMAISTILAFVISAVLLVSFFLIEKRTAQSLLDLSLLRSRPRLAGLAVMTIIVGMHFSVLFLIVQYLQHVLGFPPLMAGLGYLPLSGTMFAVSSTMPRFIAKFGVRALLGTRGVFVAASCMGFAMLDGHSAYFPDVLVPLVVHAIGVAFVFTPGTVAILEGVPDEHAGAASGLPQMDQQAGGALGLAIVAAVYASNAVPNEITSGLDAAFAAAAAISILSSVIAMYTAAKRR</sequence>
<keyword evidence="6 7" id="KW-0472">Membrane</keyword>
<protein>
    <submittedName>
        <fullName evidence="8">Putative transmembrane efflux protein</fullName>
    </submittedName>
</protein>
<keyword evidence="4 7" id="KW-0812">Transmembrane</keyword>
<dbReference type="PANTHER" id="PTHR42718:SF46">
    <property type="entry name" value="BLR6921 PROTEIN"/>
    <property type="match status" value="1"/>
</dbReference>
<evidence type="ECO:0000313" key="8">
    <source>
        <dbReference type="EMBL" id="AJW29498.1"/>
    </source>
</evidence>
<dbReference type="InterPro" id="IPR011701">
    <property type="entry name" value="MFS"/>
</dbReference>
<comment type="subcellular location">
    <subcellularLocation>
        <location evidence="1">Cell membrane</location>
        <topology evidence="1">Multi-pass membrane protein</topology>
    </subcellularLocation>
</comment>
<feature type="transmembrane region" description="Helical" evidence="7">
    <location>
        <begin position="12"/>
        <end position="32"/>
    </location>
</feature>
<feature type="transmembrane region" description="Helical" evidence="7">
    <location>
        <begin position="174"/>
        <end position="197"/>
    </location>
</feature>
<feature type="transmembrane region" description="Helical" evidence="7">
    <location>
        <begin position="142"/>
        <end position="162"/>
    </location>
</feature>
<gene>
    <name evidence="8" type="ORF">pJE1_076</name>
</gene>
<accession>A0A0D4ZZW8</accession>
<feature type="transmembrane region" description="Helical" evidence="7">
    <location>
        <begin position="218"/>
        <end position="236"/>
    </location>
</feature>
<keyword evidence="3" id="KW-1003">Cell membrane</keyword>
<feature type="transmembrane region" description="Helical" evidence="7">
    <location>
        <begin position="248"/>
        <end position="267"/>
    </location>
</feature>
<dbReference type="InterPro" id="IPR036259">
    <property type="entry name" value="MFS_trans_sf"/>
</dbReference>
<dbReference type="GO" id="GO:0005886">
    <property type="term" value="C:plasma membrane"/>
    <property type="evidence" value="ECO:0007669"/>
    <property type="project" value="UniProtKB-SubCell"/>
</dbReference>
<keyword evidence="5 7" id="KW-1133">Transmembrane helix</keyword>
<evidence type="ECO:0000256" key="3">
    <source>
        <dbReference type="ARBA" id="ARBA00022475"/>
    </source>
</evidence>
<evidence type="ECO:0000256" key="4">
    <source>
        <dbReference type="ARBA" id="ARBA00022692"/>
    </source>
</evidence>
<dbReference type="EMBL" id="KM017071">
    <property type="protein sequence ID" value="AJW29498.1"/>
    <property type="molecule type" value="Genomic_DNA"/>
</dbReference>
<dbReference type="AlphaFoldDB" id="A0A0D4ZZW8"/>
<reference evidence="8" key="1">
    <citation type="submission" date="2014-06" db="EMBL/GenBank/DDBJ databases">
        <title>Molecular and ecological studies on carbamate pesticide degrading bacteria isolated from agricultural soils.</title>
        <authorList>
            <person name="Kim D.-U."/>
            <person name="Ka J.-O."/>
        </authorList>
    </citation>
    <scope>NUCLEOTIDE SEQUENCE</scope>
    <source>
        <strain evidence="8">JE1</strain>
        <plasmid evidence="8">pJE1</plasmid>
    </source>
</reference>
<keyword evidence="8" id="KW-0614">Plasmid</keyword>
<dbReference type="RefSeq" id="WP_173276904.1">
    <property type="nucleotide sequence ID" value="NZ_KM017071.1"/>
</dbReference>
<geneLocation type="plasmid" evidence="8">
    <name>pJE1</name>
</geneLocation>
<name>A0A0D4ZZW8_9SPHN</name>
<evidence type="ECO:0000256" key="7">
    <source>
        <dbReference type="SAM" id="Phobius"/>
    </source>
</evidence>
<dbReference type="SUPFAM" id="SSF103473">
    <property type="entry name" value="MFS general substrate transporter"/>
    <property type="match status" value="1"/>
</dbReference>
<dbReference type="PANTHER" id="PTHR42718">
    <property type="entry name" value="MAJOR FACILITATOR SUPERFAMILY MULTIDRUG TRANSPORTER MFSC"/>
    <property type="match status" value="1"/>
</dbReference>
<evidence type="ECO:0000256" key="5">
    <source>
        <dbReference type="ARBA" id="ARBA00022989"/>
    </source>
</evidence>
<dbReference type="Pfam" id="PF07690">
    <property type="entry name" value="MFS_1"/>
    <property type="match status" value="1"/>
</dbReference>
<proteinExistence type="predicted"/>
<feature type="transmembrane region" description="Helical" evidence="7">
    <location>
        <begin position="38"/>
        <end position="61"/>
    </location>
</feature>
<keyword evidence="2" id="KW-0813">Transport</keyword>
<feature type="transmembrane region" description="Helical" evidence="7">
    <location>
        <begin position="111"/>
        <end position="130"/>
    </location>
</feature>
<dbReference type="GO" id="GO:0022857">
    <property type="term" value="F:transmembrane transporter activity"/>
    <property type="evidence" value="ECO:0007669"/>
    <property type="project" value="InterPro"/>
</dbReference>